<dbReference type="SUPFAM" id="SSF48179">
    <property type="entry name" value="6-phosphogluconate dehydrogenase C-terminal domain-like"/>
    <property type="match status" value="1"/>
</dbReference>
<dbReference type="EMBL" id="CM007385">
    <property type="protein sequence ID" value="ONK67872.1"/>
    <property type="molecule type" value="Genomic_DNA"/>
</dbReference>
<keyword evidence="4" id="KW-1185">Reference proteome</keyword>
<dbReference type="InterPro" id="IPR003099">
    <property type="entry name" value="Prephen_DH"/>
</dbReference>
<dbReference type="InterPro" id="IPR045011">
    <property type="entry name" value="TYRAAT1/2"/>
</dbReference>
<evidence type="ECO:0000259" key="2">
    <source>
        <dbReference type="PROSITE" id="PS51176"/>
    </source>
</evidence>
<name>A0A5P1EPC6_ASPOF</name>
<dbReference type="GO" id="GO:0004665">
    <property type="term" value="F:prephenate dehydrogenase (NADP+) activity"/>
    <property type="evidence" value="ECO:0007669"/>
    <property type="project" value="InterPro"/>
</dbReference>
<organism evidence="3 4">
    <name type="scientific">Asparagus officinalis</name>
    <name type="common">Garden asparagus</name>
    <dbReference type="NCBI Taxonomy" id="4686"/>
    <lineage>
        <taxon>Eukaryota</taxon>
        <taxon>Viridiplantae</taxon>
        <taxon>Streptophyta</taxon>
        <taxon>Embryophyta</taxon>
        <taxon>Tracheophyta</taxon>
        <taxon>Spermatophyta</taxon>
        <taxon>Magnoliopsida</taxon>
        <taxon>Liliopsida</taxon>
        <taxon>Asparagales</taxon>
        <taxon>Asparagaceae</taxon>
        <taxon>Asparagoideae</taxon>
        <taxon>Asparagus</taxon>
    </lineage>
</organism>
<dbReference type="Pfam" id="PF26213">
    <property type="entry name" value="TYRAAT1_C"/>
    <property type="match status" value="1"/>
</dbReference>
<dbReference type="GO" id="GO:0008977">
    <property type="term" value="F:prephenate dehydrogenase (NAD+) activity"/>
    <property type="evidence" value="ECO:0007669"/>
    <property type="project" value="InterPro"/>
</dbReference>
<feature type="domain" description="Prephenate/arogenate dehydrogenase" evidence="2">
    <location>
        <begin position="10"/>
        <end position="266"/>
    </location>
</feature>
<evidence type="ECO:0000256" key="1">
    <source>
        <dbReference type="ARBA" id="ARBA00023002"/>
    </source>
</evidence>
<dbReference type="GO" id="GO:0006571">
    <property type="term" value="P:tyrosine biosynthetic process"/>
    <property type="evidence" value="ECO:0007669"/>
    <property type="project" value="InterPro"/>
</dbReference>
<dbReference type="Proteomes" id="UP000243459">
    <property type="component" value="Chromosome 5"/>
</dbReference>
<dbReference type="Pfam" id="PF02153">
    <property type="entry name" value="PDH_N"/>
    <property type="match status" value="1"/>
</dbReference>
<dbReference type="PANTHER" id="PTHR43207:SF3">
    <property type="entry name" value="AROGENATE DEHYDROGENASE 1, CHLOROPLASTIC-LIKE"/>
    <property type="match status" value="1"/>
</dbReference>
<dbReference type="GO" id="GO:0070403">
    <property type="term" value="F:NAD+ binding"/>
    <property type="evidence" value="ECO:0007669"/>
    <property type="project" value="InterPro"/>
</dbReference>
<dbReference type="InterPro" id="IPR008927">
    <property type="entry name" value="6-PGluconate_DH-like_C_sf"/>
</dbReference>
<dbReference type="Gene3D" id="3.40.50.720">
    <property type="entry name" value="NAD(P)-binding Rossmann-like Domain"/>
    <property type="match status" value="1"/>
</dbReference>
<accession>A0A5P1EPC6</accession>
<dbReference type="InterPro" id="IPR046826">
    <property type="entry name" value="PDH_N"/>
</dbReference>
<evidence type="ECO:0000313" key="4">
    <source>
        <dbReference type="Proteomes" id="UP000243459"/>
    </source>
</evidence>
<dbReference type="Gramene" id="ONK67872">
    <property type="protein sequence ID" value="ONK67872"/>
    <property type="gene ID" value="A4U43_C05F4680"/>
</dbReference>
<dbReference type="OrthoDB" id="2414662at2759"/>
<dbReference type="SUPFAM" id="SSF51735">
    <property type="entry name" value="NAD(P)-binding Rossmann-fold domains"/>
    <property type="match status" value="1"/>
</dbReference>
<dbReference type="AlphaFoldDB" id="A0A5P1EPC6"/>
<evidence type="ECO:0000313" key="3">
    <source>
        <dbReference type="EMBL" id="ONK67872.1"/>
    </source>
</evidence>
<dbReference type="PROSITE" id="PS51176">
    <property type="entry name" value="PDH_ADH"/>
    <property type="match status" value="1"/>
</dbReference>
<reference evidence="4" key="1">
    <citation type="journal article" date="2017" name="Nat. Commun.">
        <title>The asparagus genome sheds light on the origin and evolution of a young Y chromosome.</title>
        <authorList>
            <person name="Harkess A."/>
            <person name="Zhou J."/>
            <person name="Xu C."/>
            <person name="Bowers J.E."/>
            <person name="Van der Hulst R."/>
            <person name="Ayyampalayam S."/>
            <person name="Mercati F."/>
            <person name="Riccardi P."/>
            <person name="McKain M.R."/>
            <person name="Kakrana A."/>
            <person name="Tang H."/>
            <person name="Ray J."/>
            <person name="Groenendijk J."/>
            <person name="Arikit S."/>
            <person name="Mathioni S.M."/>
            <person name="Nakano M."/>
            <person name="Shan H."/>
            <person name="Telgmann-Rauber A."/>
            <person name="Kanno A."/>
            <person name="Yue Z."/>
            <person name="Chen H."/>
            <person name="Li W."/>
            <person name="Chen Y."/>
            <person name="Xu X."/>
            <person name="Zhang Y."/>
            <person name="Luo S."/>
            <person name="Chen H."/>
            <person name="Gao J."/>
            <person name="Mao Z."/>
            <person name="Pires J.C."/>
            <person name="Luo M."/>
            <person name="Kudrna D."/>
            <person name="Wing R.A."/>
            <person name="Meyers B.C."/>
            <person name="Yi K."/>
            <person name="Kong H."/>
            <person name="Lavrijsen P."/>
            <person name="Sunseri F."/>
            <person name="Falavigna A."/>
            <person name="Ye Y."/>
            <person name="Leebens-Mack J.H."/>
            <person name="Chen G."/>
        </authorList>
    </citation>
    <scope>NUCLEOTIDE SEQUENCE [LARGE SCALE GENOMIC DNA]</scope>
    <source>
        <strain evidence="4">cv. DH0086</strain>
    </source>
</reference>
<keyword evidence="1" id="KW-0560">Oxidoreductase</keyword>
<gene>
    <name evidence="3" type="ORF">A4U43_C05F4680</name>
</gene>
<sequence length="266" mass="29695">MASSNSSSPLKIGIMGFGPFAQFLSQTLLKRGHSLSAASRSDHSLLCSQMGVHFYRDFDELIGSDAEVVLLSTSIISIDNVIRSVSFDRLRRPLPLFVDVLSVKEYPKELLLQVLPEEADILCTHPMFGPESGKQGWKGLPLVYEKVRIRDHSLCQNYLEIFQSEGCIMVEMSCEEHDKVAAKTQFLTHTIGRVLAEMEIDSTPMDTKGFQALLQLNKNTVKDSFDLYGGLFVHNRFAKQELENLELALKIVKEKLLGSANGVSDL</sequence>
<proteinExistence type="predicted"/>
<protein>
    <recommendedName>
        <fullName evidence="2">Prephenate/arogenate dehydrogenase domain-containing protein</fullName>
    </recommendedName>
</protein>
<dbReference type="PANTHER" id="PTHR43207">
    <property type="entry name" value="AROGENATE DEHYDROGENASE-RELATED"/>
    <property type="match status" value="1"/>
</dbReference>
<dbReference type="InterPro" id="IPR036291">
    <property type="entry name" value="NAD(P)-bd_dom_sf"/>
</dbReference>
<dbReference type="OMA" id="LKIAVCP"/>
<dbReference type="InterPro" id="IPR059064">
    <property type="entry name" value="TYRAAT2_C"/>
</dbReference>
<dbReference type="GO" id="GO:0033730">
    <property type="term" value="F:arogenate dehydrogenase (NADP+) activity"/>
    <property type="evidence" value="ECO:0007669"/>
    <property type="project" value="InterPro"/>
</dbReference>